<name>A0A8W7PDD4_ANOCL</name>
<proteinExistence type="predicted"/>
<protein>
    <submittedName>
        <fullName evidence="2">Uncharacterized protein</fullName>
    </submittedName>
</protein>
<feature type="transmembrane region" description="Helical" evidence="1">
    <location>
        <begin position="55"/>
        <end position="78"/>
    </location>
</feature>
<evidence type="ECO:0000313" key="2">
    <source>
        <dbReference type="EnsemblMetazoa" id="ACOM029889-PA.1"/>
    </source>
</evidence>
<feature type="transmembrane region" description="Helical" evidence="1">
    <location>
        <begin position="28"/>
        <end position="49"/>
    </location>
</feature>
<keyword evidence="1" id="KW-1133">Transmembrane helix</keyword>
<reference evidence="2" key="1">
    <citation type="submission" date="2022-08" db="UniProtKB">
        <authorList>
            <consortium name="EnsemblMetazoa"/>
        </authorList>
    </citation>
    <scope>IDENTIFICATION</scope>
</reference>
<dbReference type="Proteomes" id="UP000075882">
    <property type="component" value="Unassembled WGS sequence"/>
</dbReference>
<sequence>LARRPRAFIAAYLVQCYWTTFTKKKTKVCFPILPALLVVRTALWFTFHLLPLQLIVRFVLLVLLHLAPVQLLKHFVLFQRNVRHLHREPLVARVRNLVQRRIARRCAFLRLERPRLKQSQPLQERVPAAQMVQIVRKGAGFHHLQYLVAHRLQQVGDLCLRHVLLVHQQVRGGQKQPVHVFARLEVGVQKGDPLRQLPVVGVIEQVGMGRHQHLHVGVSELARSPAVQAFRDLFHRPHQYGRVAADDGECLFQLEPFRAEQFRCAVPLFGGVFGEFRHGDQQRTDAFLVRTFHGGCNRFGLQ</sequence>
<keyword evidence="1" id="KW-0472">Membrane</keyword>
<evidence type="ECO:0000256" key="1">
    <source>
        <dbReference type="SAM" id="Phobius"/>
    </source>
</evidence>
<keyword evidence="1" id="KW-0812">Transmembrane</keyword>
<dbReference type="AlphaFoldDB" id="A0A8W7PDD4"/>
<accession>A0A8W7PDD4</accession>
<organism evidence="2">
    <name type="scientific">Anopheles coluzzii</name>
    <name type="common">African malaria mosquito</name>
    <dbReference type="NCBI Taxonomy" id="1518534"/>
    <lineage>
        <taxon>Eukaryota</taxon>
        <taxon>Metazoa</taxon>
        <taxon>Ecdysozoa</taxon>
        <taxon>Arthropoda</taxon>
        <taxon>Hexapoda</taxon>
        <taxon>Insecta</taxon>
        <taxon>Pterygota</taxon>
        <taxon>Neoptera</taxon>
        <taxon>Endopterygota</taxon>
        <taxon>Diptera</taxon>
        <taxon>Nematocera</taxon>
        <taxon>Culicoidea</taxon>
        <taxon>Culicidae</taxon>
        <taxon>Anophelinae</taxon>
        <taxon>Anopheles</taxon>
    </lineage>
</organism>
<dbReference type="EnsemblMetazoa" id="ACOM029889-RA">
    <property type="protein sequence ID" value="ACOM029889-PA.1"/>
    <property type="gene ID" value="ACOM029889"/>
</dbReference>